<feature type="domain" description="ABC transporter" evidence="5">
    <location>
        <begin position="3"/>
        <end position="229"/>
    </location>
</feature>
<dbReference type="Proteomes" id="UP001489509">
    <property type="component" value="Unassembled WGS sequence"/>
</dbReference>
<dbReference type="InterPro" id="IPR017871">
    <property type="entry name" value="ABC_transporter-like_CS"/>
</dbReference>
<dbReference type="PANTHER" id="PTHR42711:SF5">
    <property type="entry name" value="ABC TRANSPORTER ATP-BINDING PROTEIN NATA"/>
    <property type="match status" value="1"/>
</dbReference>
<dbReference type="InterPro" id="IPR027417">
    <property type="entry name" value="P-loop_NTPase"/>
</dbReference>
<sequence length="307" mass="33090">MLLEVKNVVKTFGEKRVLEGISLQVKSGAALGLLGRNGAGKTTTIRIVMGVFPADSGEILLDGKPMSKSGATFGYLPEERGLYPKKLIGDQLVYLARLRGLTRADAVAAVKRWLARMGMEEVYAKKLDTLSKGNQQKIQLASTLLHDPDIVILDEPFSGLDPVNASLLKDVVRELVAAGKTVIFSSHQMGYVEEFCDNIAILNGGRIVLDGNLHDIKMSYPRNRILVSLDKGDMAASIKTALSQAGLDSLVTKLIPREHDVILTLADPAKRGQVLAALSGAGLAVDRFEVLTPTLEQIFVEKAGETA</sequence>
<comment type="similarity">
    <text evidence="1">Belongs to the ABC transporter superfamily.</text>
</comment>
<dbReference type="SMART" id="SM00382">
    <property type="entry name" value="AAA"/>
    <property type="match status" value="1"/>
</dbReference>
<dbReference type="EMBL" id="JBBMFD010000029">
    <property type="protein sequence ID" value="MEQ2441559.1"/>
    <property type="molecule type" value="Genomic_DNA"/>
</dbReference>
<accession>A0ABV1E2N5</accession>
<dbReference type="RefSeq" id="WP_349220717.1">
    <property type="nucleotide sequence ID" value="NZ_JBBMFD010000029.1"/>
</dbReference>
<evidence type="ECO:0000256" key="2">
    <source>
        <dbReference type="ARBA" id="ARBA00022448"/>
    </source>
</evidence>
<dbReference type="InterPro" id="IPR025302">
    <property type="entry name" value="DrrA1/2-like_C"/>
</dbReference>
<comment type="caution">
    <text evidence="6">The sequence shown here is derived from an EMBL/GenBank/DDBJ whole genome shotgun (WGS) entry which is preliminary data.</text>
</comment>
<evidence type="ECO:0000259" key="5">
    <source>
        <dbReference type="PROSITE" id="PS50893"/>
    </source>
</evidence>
<dbReference type="PANTHER" id="PTHR42711">
    <property type="entry name" value="ABC TRANSPORTER ATP-BINDING PROTEIN"/>
    <property type="match status" value="1"/>
</dbReference>
<dbReference type="InterPro" id="IPR003439">
    <property type="entry name" value="ABC_transporter-like_ATP-bd"/>
</dbReference>
<reference evidence="6 7" key="1">
    <citation type="submission" date="2024-03" db="EMBL/GenBank/DDBJ databases">
        <title>Human intestinal bacterial collection.</title>
        <authorList>
            <person name="Pauvert C."/>
            <person name="Hitch T.C.A."/>
            <person name="Clavel T."/>
        </authorList>
    </citation>
    <scope>NUCLEOTIDE SEQUENCE [LARGE SCALE GENOMIC DNA]</scope>
    <source>
        <strain evidence="6 7">CLA-JM-H44</strain>
    </source>
</reference>
<keyword evidence="4 6" id="KW-0067">ATP-binding</keyword>
<dbReference type="GO" id="GO:0005524">
    <property type="term" value="F:ATP binding"/>
    <property type="evidence" value="ECO:0007669"/>
    <property type="project" value="UniProtKB-KW"/>
</dbReference>
<name>A0ABV1E2N5_9FIRM</name>
<evidence type="ECO:0000256" key="1">
    <source>
        <dbReference type="ARBA" id="ARBA00005417"/>
    </source>
</evidence>
<evidence type="ECO:0000256" key="3">
    <source>
        <dbReference type="ARBA" id="ARBA00022741"/>
    </source>
</evidence>
<gene>
    <name evidence="6" type="ORF">WMO26_12040</name>
</gene>
<dbReference type="InterPro" id="IPR003593">
    <property type="entry name" value="AAA+_ATPase"/>
</dbReference>
<evidence type="ECO:0000313" key="7">
    <source>
        <dbReference type="Proteomes" id="UP001489509"/>
    </source>
</evidence>
<dbReference type="Pfam" id="PF00005">
    <property type="entry name" value="ABC_tran"/>
    <property type="match status" value="1"/>
</dbReference>
<dbReference type="Gene3D" id="3.40.50.300">
    <property type="entry name" value="P-loop containing nucleotide triphosphate hydrolases"/>
    <property type="match status" value="1"/>
</dbReference>
<dbReference type="Pfam" id="PF13732">
    <property type="entry name" value="DrrA1-3_C"/>
    <property type="match status" value="1"/>
</dbReference>
<keyword evidence="3" id="KW-0547">Nucleotide-binding</keyword>
<dbReference type="SUPFAM" id="SSF52540">
    <property type="entry name" value="P-loop containing nucleoside triphosphate hydrolases"/>
    <property type="match status" value="1"/>
</dbReference>
<keyword evidence="7" id="KW-1185">Reference proteome</keyword>
<evidence type="ECO:0000313" key="6">
    <source>
        <dbReference type="EMBL" id="MEQ2441559.1"/>
    </source>
</evidence>
<organism evidence="6 7">
    <name type="scientific">Solibaculum intestinale</name>
    <dbReference type="NCBI Taxonomy" id="3133165"/>
    <lineage>
        <taxon>Bacteria</taxon>
        <taxon>Bacillati</taxon>
        <taxon>Bacillota</taxon>
        <taxon>Clostridia</taxon>
        <taxon>Eubacteriales</taxon>
        <taxon>Oscillospiraceae</taxon>
        <taxon>Solibaculum</taxon>
    </lineage>
</organism>
<proteinExistence type="inferred from homology"/>
<protein>
    <submittedName>
        <fullName evidence="6">ATP-binding cassette domain-containing protein</fullName>
    </submittedName>
</protein>
<dbReference type="PROSITE" id="PS00211">
    <property type="entry name" value="ABC_TRANSPORTER_1"/>
    <property type="match status" value="1"/>
</dbReference>
<evidence type="ECO:0000256" key="4">
    <source>
        <dbReference type="ARBA" id="ARBA00022840"/>
    </source>
</evidence>
<keyword evidence="2" id="KW-0813">Transport</keyword>
<dbReference type="PROSITE" id="PS50893">
    <property type="entry name" value="ABC_TRANSPORTER_2"/>
    <property type="match status" value="1"/>
</dbReference>
<dbReference type="InterPro" id="IPR050763">
    <property type="entry name" value="ABC_transporter_ATP-binding"/>
</dbReference>